<dbReference type="OrthoDB" id="1683771at2"/>
<gene>
    <name evidence="1" type="ORF">E6W99_25180</name>
</gene>
<reference evidence="1 2" key="1">
    <citation type="submission" date="2019-04" db="EMBL/GenBank/DDBJ databases">
        <title>Bacillus sediminilitoris sp. nov., isolated from a tidal flat sediment on the East China Sea.</title>
        <authorList>
            <person name="Wei Y."/>
            <person name="Mao H."/>
            <person name="Fang J."/>
        </authorList>
    </citation>
    <scope>NUCLEOTIDE SEQUENCE [LARGE SCALE GENOMIC DNA]</scope>
    <source>
        <strain evidence="1 2">DSL-17</strain>
    </source>
</reference>
<sequence length="157" mass="19031">MSMKNQWLLNIAMIILSWLTMPLLGWRNIKRYLPSSILAVLICSLDAQIGKRRRWWSFYNKPQSFIQNEFPFLIGPMLVMSLWSLNWAFGNFKKFIMLNAIGEAIFVSPITRLFTKLKLYKLVQLNEFQFFLYFFYKVFFLYGFQYLFEKYKKTNTY</sequence>
<organism evidence="1 2">
    <name type="scientific">Metabacillus sediminilitoris</name>
    <dbReference type="NCBI Taxonomy" id="2567941"/>
    <lineage>
        <taxon>Bacteria</taxon>
        <taxon>Bacillati</taxon>
        <taxon>Bacillota</taxon>
        <taxon>Bacilli</taxon>
        <taxon>Bacillales</taxon>
        <taxon>Bacillaceae</taxon>
        <taxon>Metabacillus</taxon>
    </lineage>
</organism>
<accession>A0A4S4BIT4</accession>
<dbReference type="EMBL" id="SSNT01000036">
    <property type="protein sequence ID" value="THF74545.1"/>
    <property type="molecule type" value="Genomic_DNA"/>
</dbReference>
<evidence type="ECO:0000313" key="1">
    <source>
        <dbReference type="EMBL" id="THF74545.1"/>
    </source>
</evidence>
<dbReference type="RefSeq" id="WP_136359013.1">
    <property type="nucleotide sequence ID" value="NZ_CP046266.1"/>
</dbReference>
<proteinExistence type="predicted"/>
<keyword evidence="2" id="KW-1185">Reference proteome</keyword>
<name>A0A4S4BIT4_9BACI</name>
<protein>
    <submittedName>
        <fullName evidence="1">Uncharacterized protein</fullName>
    </submittedName>
</protein>
<evidence type="ECO:0000313" key="2">
    <source>
        <dbReference type="Proteomes" id="UP000310334"/>
    </source>
</evidence>
<dbReference type="Proteomes" id="UP000310334">
    <property type="component" value="Unassembled WGS sequence"/>
</dbReference>
<dbReference type="AlphaFoldDB" id="A0A4S4BIT4"/>
<comment type="caution">
    <text evidence="1">The sequence shown here is derived from an EMBL/GenBank/DDBJ whole genome shotgun (WGS) entry which is preliminary data.</text>
</comment>